<dbReference type="OrthoDB" id="3405537at2"/>
<dbReference type="EMBL" id="FNCE01000007">
    <property type="protein sequence ID" value="SDG25836.1"/>
    <property type="molecule type" value="Genomic_DNA"/>
</dbReference>
<accession>A0A1G7SRW2</accession>
<evidence type="ECO:0000313" key="1">
    <source>
        <dbReference type="EMBL" id="SDG25836.1"/>
    </source>
</evidence>
<evidence type="ECO:0000313" key="2">
    <source>
        <dbReference type="Proteomes" id="UP000199415"/>
    </source>
</evidence>
<dbReference type="Proteomes" id="UP000199415">
    <property type="component" value="Unassembled WGS sequence"/>
</dbReference>
<dbReference type="AlphaFoldDB" id="A0A1G7SRW2"/>
<sequence length="410" mass="45668">MRRTGEAVFSAEAARKGFEARQRRLSATCSRCGRSRRIADTTADSRPLCGACSAPIPAVHACPGCGTELPGDGNGFCRTCQNMRRRTQRAETRSAEIRQSWVQELYLGLCRSDAIAKQPNNELAIVDRQLETIRRIDGAFTDPGQLSQESLFGVFGAEGLRRAFHAMAYLCDRVGFAWSVEELERLTEERRQDVIVAAAEAAWFHPVLVAYRSQLRSGRPKSLKARTGRLYLRAAADQLAHARDIQRIEDLSQRHVRGYLRGHKGQAASVSAFLGFVERTYGVALHRPRARRSSPEHLDRLAIREVDELLSTTSSSDPLPQRRAKIVRAISRLYGVPVKKLLALRRGDLQTDGNRYILSVAGERIVLTDRLSTALGALIPSDPKGVMFSGKNAHQSMHSTSLRYNLRHAK</sequence>
<keyword evidence="2" id="KW-1185">Reference proteome</keyword>
<reference evidence="1 2" key="1">
    <citation type="submission" date="2016-10" db="EMBL/GenBank/DDBJ databases">
        <authorList>
            <person name="de Groot N.N."/>
        </authorList>
    </citation>
    <scope>NUCLEOTIDE SEQUENCE [LARGE SCALE GENOMIC DNA]</scope>
    <source>
        <strain evidence="1 2">DSM 25584</strain>
    </source>
</reference>
<proteinExistence type="predicted"/>
<gene>
    <name evidence="1" type="ORF">SAMN05216241_107127</name>
</gene>
<dbReference type="RefSeq" id="WP_143006251.1">
    <property type="nucleotide sequence ID" value="NZ_FNCE01000007.1"/>
</dbReference>
<protein>
    <submittedName>
        <fullName evidence="1">Uncharacterized protein</fullName>
    </submittedName>
</protein>
<dbReference type="STRING" id="1082479.SAMN05216241_107127"/>
<name>A0A1G7SRW2_9PROT</name>
<organism evidence="1 2">
    <name type="scientific">Limimonas halophila</name>
    <dbReference type="NCBI Taxonomy" id="1082479"/>
    <lineage>
        <taxon>Bacteria</taxon>
        <taxon>Pseudomonadati</taxon>
        <taxon>Pseudomonadota</taxon>
        <taxon>Alphaproteobacteria</taxon>
        <taxon>Rhodospirillales</taxon>
        <taxon>Rhodovibrionaceae</taxon>
        <taxon>Limimonas</taxon>
    </lineage>
</organism>